<evidence type="ECO:0000313" key="6">
    <source>
        <dbReference type="Proteomes" id="UP001159428"/>
    </source>
</evidence>
<dbReference type="GO" id="GO:0005768">
    <property type="term" value="C:endosome"/>
    <property type="evidence" value="ECO:0007669"/>
    <property type="project" value="TreeGrafter"/>
</dbReference>
<feature type="region of interest" description="Disordered" evidence="1">
    <location>
        <begin position="1407"/>
        <end position="1444"/>
    </location>
</feature>
<proteinExistence type="predicted"/>
<evidence type="ECO:0000313" key="5">
    <source>
        <dbReference type="EMBL" id="CAH3136500.1"/>
    </source>
</evidence>
<sequence length="1444" mass="163562">MMTTFTTHSSSRDYSKMEEGWHLDAFDDGSLKLVGEAQLKKYGQFLEEYASQLKAIEDALDDSVGDSWDFSLDPIALQTLPYEQSRMLELIKTENKVFNKVIMVFASLCREMDQLKHEATTKFFTPLLLYEEAGADKEQVQEGDNQVRLGRMLPLLQDISSFVTRAYEVVKNVIQQLASLHSKEGPKVMDVTGVHFTTVFEHLAGLLGVLITLDEVMDASHTLKEHWKQYRRMLKSVHNNTALFGIEEAKLRRLEKLLMSLEGQLLDGVILQNCIEQPFDGQFVRVARNNEFGEEFLFNIKVIFQSLDTRMNEPHEVDQRHKIVGLLGLFILQHQIYKGIDRRFFSKFWDIHKKVPAVHLVGDIMFFPNEFLLRRIPHLSKIVDKKQRQAVESSKEQYLTNCNQNLVRDAQLYQMQVSSWMVHMESSLNKGGTLVDDLNTRCVLFIKGVLIAHTVSHLVRTIMNLHLVLSKPLTKSCVMALCRLTELLKAIEHTFHRRSMLIAESVNHMIQHLTFMALACIDTAKKRIAADKKYTDKRLDVLAALVLVQNALNGPATKERRLIAMLGLHVGVQMKSFRDDEMASLTSVMKRINLVSDLRSRVKKACDCGFLHWHRVVFPTYLTDLYDSATDVHRIHYMISALGDCVPVLQRVKHEPSPQVMLELFEKEIGDTLHENLLQPLCRDIETDLRLHIHQHLQLDDRNPFKVCSLLISSSSIRLTHCLFVLIYLFLCFFFSVSLSGYLCLSTACLFSVSSAGLSLCPLQVFVCVLCRSSSVSSAGLRPCPLRVFVRVLCGSSSVSSAGLRPCPLRVFVRVLCGSSSVSSAGLRPCPLRVFVRVLCGSSSVSSSGSSSVSSAGPRLCPPRVLVCVLRGSSSVSSAGPRLCPPRVLVCVLRGSSSVSSAGPPLCPPRVLLCVLRGSSSVSSAGLRPCPLRVFVRVLCGSSSVSSAGLRPCPLRVFVRLLCGSSSVSSAGLRPDLSQFLKMRPIRFFHQFINIKQHVTHYLDATFYNLTTVALHDWRTYGEMRNQAKQKYGLEMTEAHLPSQTLEQGLDVLEIMRNIHVFVSRYLYNLNNQIFVELASNNKHLNTINIRHIANSIRTHGSGIMNTTVNFTYQFLRKKFFIFSQFLYDEHIKARLIKDIRFFKETKEQSDQKYPFERAEKFNKGIRKLGLTPEGQTYLDQFRTLISQIGNAMGYVRMIRSGGLHCCSNAIRFVPDLEDIVSFEELVKEENLSEESQQASKNLDAAINDLAKNFAGATEYFKLLVDVFAPEFRDSKNMHLRNFYVIVPPLTLNFVEYMLSCKEKLTKKNKIGASFTDDGFVMGVAYILKLLDQYKEFDSLHWFQSVQEKYEKEKAEVKVSLSRGSARDEKLQQTMNLTLKRLNTYQQEFELVYFSLNSARIFFRADKTADEEKEEKESKEASPEGPPSNEEAAPPSPPVDPTGS</sequence>
<dbReference type="EMBL" id="CALNXJ010000030">
    <property type="protein sequence ID" value="CAH3136500.1"/>
    <property type="molecule type" value="Genomic_DNA"/>
</dbReference>
<evidence type="ECO:0008006" key="7">
    <source>
        <dbReference type="Google" id="ProtNLM"/>
    </source>
</evidence>
<dbReference type="InterPro" id="IPR028283">
    <property type="entry name" value="WASH-7_C"/>
</dbReference>
<keyword evidence="6" id="KW-1185">Reference proteome</keyword>
<dbReference type="Pfam" id="PF14744">
    <property type="entry name" value="WASH-7_mid"/>
    <property type="match status" value="2"/>
</dbReference>
<dbReference type="Proteomes" id="UP001159428">
    <property type="component" value="Unassembled WGS sequence"/>
</dbReference>
<dbReference type="PANTHER" id="PTHR31409">
    <property type="entry name" value="WASH COMPLEX SUBUNIT 4"/>
    <property type="match status" value="1"/>
</dbReference>
<evidence type="ECO:0000259" key="4">
    <source>
        <dbReference type="Pfam" id="PF14746"/>
    </source>
</evidence>
<dbReference type="GO" id="GO:0071203">
    <property type="term" value="C:WASH complex"/>
    <property type="evidence" value="ECO:0007669"/>
    <property type="project" value="InterPro"/>
</dbReference>
<dbReference type="InterPro" id="IPR027307">
    <property type="entry name" value="WASH7"/>
</dbReference>
<organism evidence="5 6">
    <name type="scientific">Pocillopora meandrina</name>
    <dbReference type="NCBI Taxonomy" id="46732"/>
    <lineage>
        <taxon>Eukaryota</taxon>
        <taxon>Metazoa</taxon>
        <taxon>Cnidaria</taxon>
        <taxon>Anthozoa</taxon>
        <taxon>Hexacorallia</taxon>
        <taxon>Scleractinia</taxon>
        <taxon>Astrocoeniina</taxon>
        <taxon>Pocilloporidae</taxon>
        <taxon>Pocillopora</taxon>
    </lineage>
</organism>
<feature type="domain" description="WASH complex subunit 7 central" evidence="2">
    <location>
        <begin position="610"/>
        <end position="708"/>
    </location>
</feature>
<evidence type="ECO:0000259" key="2">
    <source>
        <dbReference type="Pfam" id="PF14744"/>
    </source>
</evidence>
<reference evidence="5 6" key="1">
    <citation type="submission" date="2022-05" db="EMBL/GenBank/DDBJ databases">
        <authorList>
            <consortium name="Genoscope - CEA"/>
            <person name="William W."/>
        </authorList>
    </citation>
    <scope>NUCLEOTIDE SEQUENCE [LARGE SCALE GENOMIC DNA]</scope>
</reference>
<evidence type="ECO:0000259" key="3">
    <source>
        <dbReference type="Pfam" id="PF14745"/>
    </source>
</evidence>
<dbReference type="InterPro" id="IPR028282">
    <property type="entry name" value="WASH-7_central"/>
</dbReference>
<comment type="caution">
    <text evidence="5">The sequence shown here is derived from an EMBL/GenBank/DDBJ whole genome shotgun (WGS) entry which is preliminary data.</text>
</comment>
<dbReference type="InterPro" id="IPR028191">
    <property type="entry name" value="WASH-4_N"/>
</dbReference>
<evidence type="ECO:0000256" key="1">
    <source>
        <dbReference type="SAM" id="MobiDB-lite"/>
    </source>
</evidence>
<feature type="compositionally biased region" description="Basic and acidic residues" evidence="1">
    <location>
        <begin position="1407"/>
        <end position="1422"/>
    </location>
</feature>
<feature type="domain" description="WASH complex subunit 4 N-terminal" evidence="3">
    <location>
        <begin position="43"/>
        <end position="608"/>
    </location>
</feature>
<protein>
    <recommendedName>
        <fullName evidence="7">WASH complex subunit 4</fullName>
    </recommendedName>
</protein>
<feature type="compositionally biased region" description="Pro residues" evidence="1">
    <location>
        <begin position="1434"/>
        <end position="1444"/>
    </location>
</feature>
<dbReference type="PANTHER" id="PTHR31409:SF0">
    <property type="entry name" value="WASH COMPLEX SUBUNIT 4"/>
    <property type="match status" value="1"/>
</dbReference>
<accession>A0AAU9X4U9</accession>
<feature type="domain" description="WASH complex subunit 7 C-terminal" evidence="4">
    <location>
        <begin position="1237"/>
        <end position="1404"/>
    </location>
</feature>
<dbReference type="Pfam" id="PF14746">
    <property type="entry name" value="WASH-7_C"/>
    <property type="match status" value="1"/>
</dbReference>
<gene>
    <name evidence="5" type="ORF">PMEA_00017755</name>
</gene>
<dbReference type="GO" id="GO:0016197">
    <property type="term" value="P:endosomal transport"/>
    <property type="evidence" value="ECO:0007669"/>
    <property type="project" value="TreeGrafter"/>
</dbReference>
<feature type="domain" description="WASH complex subunit 7 central" evidence="2">
    <location>
        <begin position="975"/>
        <end position="1218"/>
    </location>
</feature>
<name>A0AAU9X4U9_9CNID</name>
<dbReference type="Pfam" id="PF14745">
    <property type="entry name" value="WASH-4_N"/>
    <property type="match status" value="1"/>
</dbReference>
<dbReference type="GO" id="GO:0007032">
    <property type="term" value="P:endosome organization"/>
    <property type="evidence" value="ECO:0007669"/>
    <property type="project" value="TreeGrafter"/>
</dbReference>